<sequence>MYDERLKYRSHRNDDDYHIDSNGNPPSRGLEKSRHYANEEYSSSNRIANDCLNYSSMRLDRQKTSRDIYTPPLTNLSGGLSPTDLYYSSLSTRGRNALSHYPNSERSRYPSPPHPHPSIYRRDASPRPSSSYREDYVPRSNHNESYVSDDYRSLTPVSLRSNTDTYNDTYQTNDYTSRPERYDITLLQNIFSKFLLRSRHRGLIGQFCLLAKRNGSSRDYAIASIPSPIYRSDTYRTSSSIPLSSSSSSSSSLPLTSSSSSLYTTREQYSQAFPSGQEIDYRSRTYGMETPTDSRHINSNKTSSRYYAENEDDQYRSSSYSNRSNFKRSRTSYIENEYKRSLRRWE</sequence>
<accession>A0A813Y954</accession>
<feature type="region of interest" description="Disordered" evidence="1">
    <location>
        <begin position="1"/>
        <end position="42"/>
    </location>
</feature>
<protein>
    <submittedName>
        <fullName evidence="2">Uncharacterized protein</fullName>
    </submittedName>
</protein>
<comment type="caution">
    <text evidence="2">The sequence shown here is derived from an EMBL/GenBank/DDBJ whole genome shotgun (WGS) entry which is preliminary data.</text>
</comment>
<dbReference type="Proteomes" id="UP000663828">
    <property type="component" value="Unassembled WGS sequence"/>
</dbReference>
<proteinExistence type="predicted"/>
<feature type="region of interest" description="Disordered" evidence="1">
    <location>
        <begin position="97"/>
        <end position="153"/>
    </location>
</feature>
<evidence type="ECO:0000313" key="2">
    <source>
        <dbReference type="EMBL" id="CAF0880858.1"/>
    </source>
</evidence>
<feature type="compositionally biased region" description="Basic and acidic residues" evidence="1">
    <location>
        <begin position="1"/>
        <end position="19"/>
    </location>
</feature>
<keyword evidence="3" id="KW-1185">Reference proteome</keyword>
<name>A0A813Y954_ADIRI</name>
<evidence type="ECO:0000313" key="3">
    <source>
        <dbReference type="Proteomes" id="UP000663828"/>
    </source>
</evidence>
<evidence type="ECO:0000256" key="1">
    <source>
        <dbReference type="SAM" id="MobiDB-lite"/>
    </source>
</evidence>
<gene>
    <name evidence="2" type="ORF">XAT740_LOCUS6991</name>
</gene>
<feature type="region of interest" description="Disordered" evidence="1">
    <location>
        <begin position="235"/>
        <end position="257"/>
    </location>
</feature>
<feature type="compositionally biased region" description="Basic and acidic residues" evidence="1">
    <location>
        <begin position="29"/>
        <end position="38"/>
    </location>
</feature>
<dbReference type="AlphaFoldDB" id="A0A813Y954"/>
<reference evidence="2" key="1">
    <citation type="submission" date="2021-02" db="EMBL/GenBank/DDBJ databases">
        <authorList>
            <person name="Nowell W R."/>
        </authorList>
    </citation>
    <scope>NUCLEOTIDE SEQUENCE</scope>
</reference>
<feature type="region of interest" description="Disordered" evidence="1">
    <location>
        <begin position="287"/>
        <end position="327"/>
    </location>
</feature>
<dbReference type="EMBL" id="CAJNOR010000326">
    <property type="protein sequence ID" value="CAF0880858.1"/>
    <property type="molecule type" value="Genomic_DNA"/>
</dbReference>
<feature type="compositionally biased region" description="Low complexity" evidence="1">
    <location>
        <begin position="237"/>
        <end position="257"/>
    </location>
</feature>
<organism evidence="2 3">
    <name type="scientific">Adineta ricciae</name>
    <name type="common">Rotifer</name>
    <dbReference type="NCBI Taxonomy" id="249248"/>
    <lineage>
        <taxon>Eukaryota</taxon>
        <taxon>Metazoa</taxon>
        <taxon>Spiralia</taxon>
        <taxon>Gnathifera</taxon>
        <taxon>Rotifera</taxon>
        <taxon>Eurotatoria</taxon>
        <taxon>Bdelloidea</taxon>
        <taxon>Adinetida</taxon>
        <taxon>Adinetidae</taxon>
        <taxon>Adineta</taxon>
    </lineage>
</organism>